<evidence type="ECO:0000256" key="2">
    <source>
        <dbReference type="SAM" id="SignalP"/>
    </source>
</evidence>
<feature type="region of interest" description="Disordered" evidence="1">
    <location>
        <begin position="30"/>
        <end position="55"/>
    </location>
</feature>
<organism evidence="3 4">
    <name type="scientific">Diplocloster modestus</name>
    <dbReference type="NCBI Taxonomy" id="2850322"/>
    <lineage>
        <taxon>Bacteria</taxon>
        <taxon>Bacillati</taxon>
        <taxon>Bacillota</taxon>
        <taxon>Clostridia</taxon>
        <taxon>Lachnospirales</taxon>
        <taxon>Lachnospiraceae</taxon>
        <taxon>Diplocloster</taxon>
    </lineage>
</organism>
<evidence type="ECO:0000313" key="4">
    <source>
        <dbReference type="Proteomes" id="UP001314681"/>
    </source>
</evidence>
<dbReference type="PROSITE" id="PS51257">
    <property type="entry name" value="PROKAR_LIPOPROTEIN"/>
    <property type="match status" value="1"/>
</dbReference>
<protein>
    <submittedName>
        <fullName evidence="3">Sugar ABC transporter substrate-binding protein</fullName>
    </submittedName>
</protein>
<reference evidence="3 4" key="1">
    <citation type="submission" date="2021-06" db="EMBL/GenBank/DDBJ databases">
        <title>Description of novel taxa of the family Lachnospiraceae.</title>
        <authorList>
            <person name="Chaplin A.V."/>
            <person name="Sokolova S.R."/>
            <person name="Pikina A.P."/>
            <person name="Korzhanova M."/>
            <person name="Belova V."/>
            <person name="Korostin D."/>
            <person name="Efimov B.A."/>
        </authorList>
    </citation>
    <scope>NUCLEOTIDE SEQUENCE [LARGE SCALE GENOMIC DNA]</scope>
    <source>
        <strain evidence="3 4">ASD4241</strain>
    </source>
</reference>
<dbReference type="InterPro" id="IPR050490">
    <property type="entry name" value="Bact_solute-bd_prot1"/>
</dbReference>
<dbReference type="CDD" id="cd13585">
    <property type="entry name" value="PBP2_TMBP_like"/>
    <property type="match status" value="1"/>
</dbReference>
<keyword evidence="4" id="KW-1185">Reference proteome</keyword>
<evidence type="ECO:0000313" key="3">
    <source>
        <dbReference type="EMBL" id="MBU9728416.1"/>
    </source>
</evidence>
<proteinExistence type="predicted"/>
<dbReference type="Pfam" id="PF01547">
    <property type="entry name" value="SBP_bac_1"/>
    <property type="match status" value="1"/>
</dbReference>
<dbReference type="PANTHER" id="PTHR43649:SF12">
    <property type="entry name" value="DIACETYLCHITOBIOSE BINDING PROTEIN DASA"/>
    <property type="match status" value="1"/>
</dbReference>
<dbReference type="PANTHER" id="PTHR43649">
    <property type="entry name" value="ARABINOSE-BINDING PROTEIN-RELATED"/>
    <property type="match status" value="1"/>
</dbReference>
<dbReference type="RefSeq" id="WP_238727414.1">
    <property type="nucleotide sequence ID" value="NZ_JAHQCX010000019.1"/>
</dbReference>
<dbReference type="Proteomes" id="UP001314681">
    <property type="component" value="Unassembled WGS sequence"/>
</dbReference>
<feature type="signal peptide" evidence="2">
    <location>
        <begin position="1"/>
        <end position="20"/>
    </location>
</feature>
<accession>A0ABS6KD24</accession>
<dbReference type="SUPFAM" id="SSF53850">
    <property type="entry name" value="Periplasmic binding protein-like II"/>
    <property type="match status" value="1"/>
</dbReference>
<dbReference type="EMBL" id="JAHQCX010000019">
    <property type="protein sequence ID" value="MBU9728416.1"/>
    <property type="molecule type" value="Genomic_DNA"/>
</dbReference>
<name>A0ABS6KD24_9FIRM</name>
<dbReference type="InterPro" id="IPR006059">
    <property type="entry name" value="SBP"/>
</dbReference>
<gene>
    <name evidence="3" type="ORF">KTH90_20665</name>
</gene>
<feature type="chain" id="PRO_5047252130" evidence="2">
    <location>
        <begin position="21"/>
        <end position="468"/>
    </location>
</feature>
<comment type="caution">
    <text evidence="3">The sequence shown here is derived from an EMBL/GenBank/DDBJ whole genome shotgun (WGS) entry which is preliminary data.</text>
</comment>
<evidence type="ECO:0000256" key="1">
    <source>
        <dbReference type="SAM" id="MobiDB-lite"/>
    </source>
</evidence>
<keyword evidence="2" id="KW-0732">Signal</keyword>
<dbReference type="Gene3D" id="3.40.190.10">
    <property type="entry name" value="Periplasmic binding protein-like II"/>
    <property type="match status" value="1"/>
</dbReference>
<feature type="compositionally biased region" description="Low complexity" evidence="1">
    <location>
        <begin position="30"/>
        <end position="53"/>
    </location>
</feature>
<sequence length="468" mass="51225">MKKLWSVCLIAAMLAGCLTGCGGLGGKNAGDAPAETTTAEDAAGAGTKAEAPDGSAAGEVVEIQFFHTTWVEGMLDILEEAIAGFENEHPNIKIVETRTSWTDAPSQLMTSIAGGTAPDLIMCNPSMLAQFRGIGALADMTDLVPQEMLDSMLPSAVQMVTTEEGKIDGLPQEGCNWALFYRKDLFEEAGLDPEKPPKTWDEFLECAKALTKDTDGDGKIDQYGYGWPVQAENATDYWVNFMQMCGADISGYADGQWQSKLSDEAAKQGTQIMVDLVQEYGVSPKSVVDSDWEAICNMFVEGEVAMMHNGAWVTGSVAEKGPELDGKWGTAVLFDGPERAAYRGHPNTFNIMEASKHKQEAWEFLEYFYNTASTRDEGLTIAGSFCNASGGMLYTEDFVDYARDHYNEYLQPFLDEVYDCYIPPLDPQWETLASMYGRSTVQQMIMGDVSVDDGLKTLDHQLKLLHGE</sequence>